<evidence type="ECO:0000256" key="10">
    <source>
        <dbReference type="ARBA" id="ARBA00023204"/>
    </source>
</evidence>
<protein>
    <recommendedName>
        <fullName evidence="12">Protein TONSOKU</fullName>
    </recommendedName>
</protein>
<feature type="region of interest" description="Disordered" evidence="14">
    <location>
        <begin position="1171"/>
        <end position="1212"/>
    </location>
</feature>
<comment type="subcellular location">
    <subcellularLocation>
        <location evidence="1">Chromosome</location>
    </subcellularLocation>
    <subcellularLocation>
        <location evidence="2">Nucleus</location>
        <location evidence="2">Nucleoplasm</location>
    </subcellularLocation>
</comment>
<dbReference type="FunFam" id="3.80.10.10:FF:000500">
    <property type="entry name" value="Protein TONSOKU"/>
    <property type="match status" value="1"/>
</dbReference>
<dbReference type="GO" id="GO:0040029">
    <property type="term" value="P:epigenetic regulation of gene expression"/>
    <property type="evidence" value="ECO:0007669"/>
    <property type="project" value="InterPro"/>
</dbReference>
<dbReference type="GeneID" id="108861559"/>
<evidence type="ECO:0000256" key="8">
    <source>
        <dbReference type="ARBA" id="ARBA00022803"/>
    </source>
</evidence>
<dbReference type="PANTHER" id="PTHR47684:SF1">
    <property type="entry name" value="PROTEIN TONSOKU"/>
    <property type="match status" value="1"/>
</dbReference>
<keyword evidence="6" id="KW-0677">Repeat</keyword>
<feature type="compositionally biased region" description="Basic and acidic residues" evidence="14">
    <location>
        <begin position="509"/>
        <end position="518"/>
    </location>
</feature>
<dbReference type="SUPFAM" id="SSF52047">
    <property type="entry name" value="RNI-like"/>
    <property type="match status" value="1"/>
</dbReference>
<dbReference type="PROSITE" id="PS51450">
    <property type="entry name" value="LRR"/>
    <property type="match status" value="1"/>
</dbReference>
<evidence type="ECO:0000256" key="2">
    <source>
        <dbReference type="ARBA" id="ARBA00004642"/>
    </source>
</evidence>
<keyword evidence="9" id="KW-0156">Chromatin regulator</keyword>
<evidence type="ECO:0000256" key="3">
    <source>
        <dbReference type="ARBA" id="ARBA00010999"/>
    </source>
</evidence>
<dbReference type="Proteomes" id="UP000504610">
    <property type="component" value="Chromosome 5"/>
</dbReference>
<dbReference type="SUPFAM" id="SSF48452">
    <property type="entry name" value="TPR-like"/>
    <property type="match status" value="2"/>
</dbReference>
<feature type="coiled-coil region" evidence="13">
    <location>
        <begin position="280"/>
        <end position="327"/>
    </location>
</feature>
<proteinExistence type="inferred from homology"/>
<evidence type="ECO:0000256" key="13">
    <source>
        <dbReference type="SAM" id="Coils"/>
    </source>
</evidence>
<evidence type="ECO:0000313" key="16">
    <source>
        <dbReference type="RefSeq" id="XP_018490955.1"/>
    </source>
</evidence>
<evidence type="ECO:0000256" key="14">
    <source>
        <dbReference type="SAM" id="MobiDB-lite"/>
    </source>
</evidence>
<evidence type="ECO:0000256" key="4">
    <source>
        <dbReference type="ARBA" id="ARBA00022454"/>
    </source>
</evidence>
<reference evidence="16" key="2">
    <citation type="submission" date="2025-08" db="UniProtKB">
        <authorList>
            <consortium name="RefSeq"/>
        </authorList>
    </citation>
    <scope>IDENTIFICATION</scope>
    <source>
        <tissue evidence="16">Leaf</tissue>
    </source>
</reference>
<dbReference type="InterPro" id="IPR001611">
    <property type="entry name" value="Leu-rich_rpt"/>
</dbReference>
<evidence type="ECO:0000256" key="9">
    <source>
        <dbReference type="ARBA" id="ARBA00022853"/>
    </source>
</evidence>
<feature type="compositionally biased region" description="Acidic residues" evidence="14">
    <location>
        <begin position="540"/>
        <end position="549"/>
    </location>
</feature>
<evidence type="ECO:0000313" key="15">
    <source>
        <dbReference type="Proteomes" id="UP000504610"/>
    </source>
</evidence>
<name>A0A6J0P2Q3_RAPSA</name>
<dbReference type="SMART" id="SM00028">
    <property type="entry name" value="TPR"/>
    <property type="match status" value="6"/>
</dbReference>
<keyword evidence="15" id="KW-1185">Reference proteome</keyword>
<keyword evidence="4" id="KW-0158">Chromosome</keyword>
<dbReference type="GO" id="GO:0005694">
    <property type="term" value="C:chromosome"/>
    <property type="evidence" value="ECO:0007669"/>
    <property type="project" value="UniProtKB-SubCell"/>
</dbReference>
<dbReference type="GO" id="GO:0009933">
    <property type="term" value="P:meristem structural organization"/>
    <property type="evidence" value="ECO:0007669"/>
    <property type="project" value="InterPro"/>
</dbReference>
<evidence type="ECO:0000256" key="1">
    <source>
        <dbReference type="ARBA" id="ARBA00004286"/>
    </source>
</evidence>
<organism evidence="15 16">
    <name type="scientific">Raphanus sativus</name>
    <name type="common">Radish</name>
    <name type="synonym">Raphanus raphanistrum var. sativus</name>
    <dbReference type="NCBI Taxonomy" id="3726"/>
    <lineage>
        <taxon>Eukaryota</taxon>
        <taxon>Viridiplantae</taxon>
        <taxon>Streptophyta</taxon>
        <taxon>Embryophyta</taxon>
        <taxon>Tracheophyta</taxon>
        <taxon>Spermatophyta</taxon>
        <taxon>Magnoliopsida</taxon>
        <taxon>eudicotyledons</taxon>
        <taxon>Gunneridae</taxon>
        <taxon>Pentapetalae</taxon>
        <taxon>rosids</taxon>
        <taxon>malvids</taxon>
        <taxon>Brassicales</taxon>
        <taxon>Brassicaceae</taxon>
        <taxon>Brassiceae</taxon>
        <taxon>Raphanus</taxon>
    </lineage>
</organism>
<evidence type="ECO:0000256" key="5">
    <source>
        <dbReference type="ARBA" id="ARBA00022614"/>
    </source>
</evidence>
<dbReference type="GO" id="GO:0072423">
    <property type="term" value="P:response to DNA damage checkpoint signaling"/>
    <property type="evidence" value="ECO:0007669"/>
    <property type="project" value="InterPro"/>
</dbReference>
<dbReference type="InterPro" id="IPR032675">
    <property type="entry name" value="LRR_dom_sf"/>
</dbReference>
<dbReference type="KEGG" id="rsz:108861559"/>
<dbReference type="GO" id="GO:0006281">
    <property type="term" value="P:DNA repair"/>
    <property type="evidence" value="ECO:0007669"/>
    <property type="project" value="UniProtKB-KW"/>
</dbReference>
<sequence length="1327" mass="147734">MGRLDLAAAKRAYRTATEVGNRSEEAKWANNVGDILKNEGEYVEALKWFRIDFDISNKYLPNKDLLPTCQSLGEIYLRLQDFEEALIYQKKHLQLAEENSDTVEKQRACTQLGRTYHEIFLKSEDDCDAIQSAKKYFKKAMELAQILKEKPPRGESGSFLEEYINAHNNIGMLDLDLDNPDAACKILKKGLEICDEEEVKEYDAMRSRLHHNLGNVYMELRRWKEAKEHIKMDIKICHQISHCQGEAKGYINLAELHNRTQNYGDALMCYGKASTLARSMQDESALVEQIEENIRIVKKAIKVVEEMREEERRLKKLSAEMTDARGTSEERKSMLQVHACLERLIEKSSIVFAWDKHLEYSKRKKKISNDLCDKEKQSDAFLVVGESYQKLRKFRKSLKWVGRSYEGYKAIGNFEGQALAKINIGDGLDCIGEWTQALKEFEKGYRIALKANLPSVQLSALEHMHYSHMIRFGNAKEARELKEKIQNLESEQGERAACGTEDECSETDSEGHGDKSNDRQNACSSPDLQTSNSPGSEQLADLDDADDDVPLISLLQPGRRLSKRKQFSGKQDVETDQAKKDFSAPADSQQTGSGRKRIRVILSDDESDTEYELGRPRGSLHKVTSQSKEVSDESMYFDGAANCKDNPAIQDHVEEGSCSYTSLRPTKVAPDVNNCRPLTNNKAVEPTGCGIKGSQCEAGESNSTQCKHGSALVNFNTYSKTDDQKIQIEIENVHMALDSCSGNDESLKVELTCLYYLQLPDNEKSKGLLPIIHHLEYGGRVLKPLDVYEILTGCSENVVVEASVSGWVHKRLMKLYMDCCQNLSENPSIKLLKKLYISEVEDDINVSECELQDVSAAPLLSALHVHNTVAMLDLSHNMLGNGTMEKLKQLFASSNQMYGALTLDLHSNRFGPTALFQICECPVLFTRLEVLNVSRNRLTDACGSYLSTILKNCRALYSLNVEHCSLTSRTIQKIADALDPESGLSQLYIGYNNPVSGSAIQNLLAKLATLSSFTELSMNGIKLSSQVVSSLSALVKTPSLSKLLVGSCGIGTDGAIKITESLCYQKEETVKLDLSCCGLASPFFLKLVQDVTLTSSILELNVGGNPITEEGINALGMLLANPCSNIKVLILNKCHLKLSGILCIIQALSDNKNLEELNISDNAELDETVFGEPVNGSSEMGQEEHGPCESIPAMDKTNSSETKHHFQNQDQDQDLCESNMECDNLEVADSEDEQVEEQTATSSSLSLPGKNHIIKELSTALAVANQLQILDLSNNGLSVEALETLYMAWSSSGSRTGIAQRHVKDEIVHFYVEGKMCCGVKPCCKKD</sequence>
<dbReference type="FunFam" id="1.25.40.10:FF:000961">
    <property type="entry name" value="Protein TONSOKU"/>
    <property type="match status" value="1"/>
</dbReference>
<keyword evidence="7" id="KW-0227">DNA damage</keyword>
<dbReference type="Pfam" id="PF13176">
    <property type="entry name" value="TPR_7"/>
    <property type="match status" value="1"/>
</dbReference>
<dbReference type="Gene3D" id="1.25.40.10">
    <property type="entry name" value="Tetratricopeptide repeat domain"/>
    <property type="match status" value="3"/>
</dbReference>
<feature type="compositionally biased region" description="Basic and acidic residues" evidence="14">
    <location>
        <begin position="571"/>
        <end position="582"/>
    </location>
</feature>
<dbReference type="GO" id="GO:0005654">
    <property type="term" value="C:nucleoplasm"/>
    <property type="evidence" value="ECO:0007669"/>
    <property type="project" value="UniProtKB-SubCell"/>
</dbReference>
<dbReference type="InterPro" id="IPR044227">
    <property type="entry name" value="TONSOKU"/>
</dbReference>
<dbReference type="SUPFAM" id="SSF81901">
    <property type="entry name" value="HCP-like"/>
    <property type="match status" value="1"/>
</dbReference>
<evidence type="ECO:0000256" key="6">
    <source>
        <dbReference type="ARBA" id="ARBA00022737"/>
    </source>
</evidence>
<comment type="similarity">
    <text evidence="3">Belongs to the Tonsoku family.</text>
</comment>
<gene>
    <name evidence="16" type="primary">LOC108861559</name>
</gene>
<keyword evidence="8" id="KW-0802">TPR repeat</keyword>
<evidence type="ECO:0000256" key="11">
    <source>
        <dbReference type="ARBA" id="ARBA00023242"/>
    </source>
</evidence>
<dbReference type="Gene3D" id="3.80.10.10">
    <property type="entry name" value="Ribonuclease Inhibitor"/>
    <property type="match status" value="1"/>
</dbReference>
<keyword evidence="11" id="KW-0539">Nucleus</keyword>
<dbReference type="PANTHER" id="PTHR47684">
    <property type="entry name" value="PROTEIN TONSOKU"/>
    <property type="match status" value="1"/>
</dbReference>
<evidence type="ECO:0000256" key="12">
    <source>
        <dbReference type="ARBA" id="ARBA00069409"/>
    </source>
</evidence>
<keyword evidence="10" id="KW-0234">DNA repair</keyword>
<keyword evidence="13" id="KW-0175">Coiled coil</keyword>
<dbReference type="InterPro" id="IPR019734">
    <property type="entry name" value="TPR_rpt"/>
</dbReference>
<dbReference type="SMART" id="SM00368">
    <property type="entry name" value="LRR_RI"/>
    <property type="match status" value="6"/>
</dbReference>
<accession>A0A6J0P2Q3</accession>
<dbReference type="GO" id="GO:0042393">
    <property type="term" value="F:histone binding"/>
    <property type="evidence" value="ECO:0007669"/>
    <property type="project" value="UniProtKB-ARBA"/>
</dbReference>
<reference evidence="15" key="1">
    <citation type="journal article" date="2019" name="Database">
        <title>The radish genome database (RadishGD): an integrated information resource for radish genomics.</title>
        <authorList>
            <person name="Yu H.J."/>
            <person name="Baek S."/>
            <person name="Lee Y.J."/>
            <person name="Cho A."/>
            <person name="Mun J.H."/>
        </authorList>
    </citation>
    <scope>NUCLEOTIDE SEQUENCE [LARGE SCALE GENOMIC DNA]</scope>
    <source>
        <strain evidence="15">cv. WK10039</strain>
    </source>
</reference>
<keyword evidence="5" id="KW-0433">Leucine-rich repeat</keyword>
<feature type="compositionally biased region" description="Polar residues" evidence="14">
    <location>
        <begin position="519"/>
        <end position="536"/>
    </location>
</feature>
<dbReference type="OrthoDB" id="626167at2759"/>
<dbReference type="RefSeq" id="XP_018490955.1">
    <property type="nucleotide sequence ID" value="XM_018635453.2"/>
</dbReference>
<dbReference type="InterPro" id="IPR011990">
    <property type="entry name" value="TPR-like_helical_dom_sf"/>
</dbReference>
<feature type="region of interest" description="Disordered" evidence="14">
    <location>
        <begin position="488"/>
        <end position="628"/>
    </location>
</feature>
<evidence type="ECO:0000256" key="7">
    <source>
        <dbReference type="ARBA" id="ARBA00022763"/>
    </source>
</evidence>